<dbReference type="PANTHER" id="PTHR13604">
    <property type="entry name" value="DC12-RELATED"/>
    <property type="match status" value="1"/>
</dbReference>
<dbReference type="RefSeq" id="WP_055662429.1">
    <property type="nucleotide sequence ID" value="NZ_CYPR01000043.1"/>
</dbReference>
<evidence type="ECO:0000256" key="1">
    <source>
        <dbReference type="ARBA" id="ARBA00008136"/>
    </source>
</evidence>
<evidence type="ECO:0000313" key="9">
    <source>
        <dbReference type="EMBL" id="CUH27152.1"/>
    </source>
</evidence>
<dbReference type="EMBL" id="CYPR01000043">
    <property type="protein sequence ID" value="CUH27152.1"/>
    <property type="molecule type" value="Genomic_DNA"/>
</dbReference>
<dbReference type="STRING" id="313367.JSE7799_00768"/>
<keyword evidence="2 8" id="KW-0645">Protease</keyword>
<evidence type="ECO:0000256" key="6">
    <source>
        <dbReference type="ARBA" id="ARBA00023125"/>
    </source>
</evidence>
<evidence type="ECO:0000256" key="2">
    <source>
        <dbReference type="ARBA" id="ARBA00022670"/>
    </source>
</evidence>
<dbReference type="Pfam" id="PF02586">
    <property type="entry name" value="SRAP"/>
    <property type="match status" value="1"/>
</dbReference>
<evidence type="ECO:0000313" key="10">
    <source>
        <dbReference type="Proteomes" id="UP000049455"/>
    </source>
</evidence>
<dbReference type="GO" id="GO:0106300">
    <property type="term" value="P:protein-DNA covalent cross-linking repair"/>
    <property type="evidence" value="ECO:0007669"/>
    <property type="project" value="InterPro"/>
</dbReference>
<reference evidence="9 10" key="1">
    <citation type="submission" date="2015-09" db="EMBL/GenBank/DDBJ databases">
        <authorList>
            <person name="Jackson K.R."/>
            <person name="Lunt B.L."/>
            <person name="Fisher J.N.B."/>
            <person name="Gardner A.V."/>
            <person name="Bailey M.E."/>
            <person name="Deus L.M."/>
            <person name="Earl A.S."/>
            <person name="Gibby P.D."/>
            <person name="Hartmann K.A."/>
            <person name="Liu J.E."/>
            <person name="Manci A.M."/>
            <person name="Nielsen D.A."/>
            <person name="Solomon M.B."/>
            <person name="Breakwell D.P."/>
            <person name="Burnett S.H."/>
            <person name="Grose J.H."/>
        </authorList>
    </citation>
    <scope>NUCLEOTIDE SEQUENCE [LARGE SCALE GENOMIC DNA]</scope>
    <source>
        <strain evidence="9 10">CECT 7799</strain>
    </source>
</reference>
<keyword evidence="10" id="KW-1185">Reference proteome</keyword>
<dbReference type="PANTHER" id="PTHR13604:SF0">
    <property type="entry name" value="ABASIC SITE PROCESSING PROTEIN HMCES"/>
    <property type="match status" value="1"/>
</dbReference>
<name>A0A0M7B7X0_9RHOB</name>
<evidence type="ECO:0000256" key="7">
    <source>
        <dbReference type="ARBA" id="ARBA00023239"/>
    </source>
</evidence>
<evidence type="ECO:0000256" key="3">
    <source>
        <dbReference type="ARBA" id="ARBA00022763"/>
    </source>
</evidence>
<dbReference type="GO" id="GO:0003697">
    <property type="term" value="F:single-stranded DNA binding"/>
    <property type="evidence" value="ECO:0007669"/>
    <property type="project" value="InterPro"/>
</dbReference>
<evidence type="ECO:0000256" key="8">
    <source>
        <dbReference type="RuleBase" id="RU364100"/>
    </source>
</evidence>
<dbReference type="Gene3D" id="3.90.1680.10">
    <property type="entry name" value="SOS response associated peptidase-like"/>
    <property type="match status" value="1"/>
</dbReference>
<dbReference type="InterPro" id="IPR003738">
    <property type="entry name" value="SRAP"/>
</dbReference>
<evidence type="ECO:0000256" key="4">
    <source>
        <dbReference type="ARBA" id="ARBA00022801"/>
    </source>
</evidence>
<keyword evidence="5" id="KW-0190">Covalent protein-DNA linkage</keyword>
<dbReference type="InterPro" id="IPR036590">
    <property type="entry name" value="SRAP-like"/>
</dbReference>
<keyword evidence="6" id="KW-0238">DNA-binding</keyword>
<dbReference type="GO" id="GO:0006508">
    <property type="term" value="P:proteolysis"/>
    <property type="evidence" value="ECO:0007669"/>
    <property type="project" value="UniProtKB-KW"/>
</dbReference>
<keyword evidence="3" id="KW-0227">DNA damage</keyword>
<evidence type="ECO:0000256" key="5">
    <source>
        <dbReference type="ARBA" id="ARBA00023124"/>
    </source>
</evidence>
<dbReference type="GO" id="GO:0008233">
    <property type="term" value="F:peptidase activity"/>
    <property type="evidence" value="ECO:0007669"/>
    <property type="project" value="UniProtKB-KW"/>
</dbReference>
<accession>A0A0M7B7X0</accession>
<sequence length="220" mass="24216">MCGRFVLTEPQAGMAALFAATPSNDVPEGPRFNICPTTQVAAITAQDEARRLVSMRWGFVPHWYKTPTDGPLLINARAESVAEKPAFREACRARRCLIPMTGFYEWRKDAEGARIPWYFHSAAGPRAFAGIWQDWGPDGIATCAIVTCAAGPAMAEIHHREPVTLAPEDWPMWLGEEGHGAARLMRAAPDGALVRHRVGRAVNSNRTEGPDLIEPIEEED</sequence>
<dbReference type="OrthoDB" id="9782620at2"/>
<organism evidence="9 10">
    <name type="scientific">Jannaschia seosinensis</name>
    <dbReference type="NCBI Taxonomy" id="313367"/>
    <lineage>
        <taxon>Bacteria</taxon>
        <taxon>Pseudomonadati</taxon>
        <taxon>Pseudomonadota</taxon>
        <taxon>Alphaproteobacteria</taxon>
        <taxon>Rhodobacterales</taxon>
        <taxon>Roseobacteraceae</taxon>
        <taxon>Jannaschia</taxon>
    </lineage>
</organism>
<dbReference type="SUPFAM" id="SSF143081">
    <property type="entry name" value="BB1717-like"/>
    <property type="match status" value="1"/>
</dbReference>
<keyword evidence="7" id="KW-0456">Lyase</keyword>
<keyword evidence="4 8" id="KW-0378">Hydrolase</keyword>
<comment type="similarity">
    <text evidence="1 8">Belongs to the SOS response-associated peptidase family.</text>
</comment>
<dbReference type="AlphaFoldDB" id="A0A0M7B7X0"/>
<proteinExistence type="inferred from homology"/>
<dbReference type="GO" id="GO:0016829">
    <property type="term" value="F:lyase activity"/>
    <property type="evidence" value="ECO:0007669"/>
    <property type="project" value="UniProtKB-KW"/>
</dbReference>
<gene>
    <name evidence="9" type="ORF">JSE7799_00768</name>
</gene>
<dbReference type="EC" id="3.4.-.-" evidence="8"/>
<protein>
    <recommendedName>
        <fullName evidence="8">Abasic site processing protein</fullName>
        <ecNumber evidence="8">3.4.-.-</ecNumber>
    </recommendedName>
</protein>
<dbReference type="Proteomes" id="UP000049455">
    <property type="component" value="Unassembled WGS sequence"/>
</dbReference>